<gene>
    <name evidence="4" type="primary">sodC_1</name>
    <name evidence="4" type="ORF">PMAL9190_00240</name>
</gene>
<keyword evidence="5" id="KW-1185">Reference proteome</keyword>
<dbReference type="SUPFAM" id="SSF49329">
    <property type="entry name" value="Cu,Zn superoxide dismutase-like"/>
    <property type="match status" value="1"/>
</dbReference>
<dbReference type="Gene3D" id="2.60.40.200">
    <property type="entry name" value="Superoxide dismutase, copper/zinc binding domain"/>
    <property type="match status" value="1"/>
</dbReference>
<proteinExistence type="inferred from homology"/>
<accession>A0A1Y6M7Y7</accession>
<dbReference type="CDD" id="cd00305">
    <property type="entry name" value="Cu-Zn_Superoxide_Dismutase"/>
    <property type="match status" value="1"/>
</dbReference>
<evidence type="ECO:0000259" key="3">
    <source>
        <dbReference type="Pfam" id="PF00080"/>
    </source>
</evidence>
<dbReference type="GO" id="GO:0005507">
    <property type="term" value="F:copper ion binding"/>
    <property type="evidence" value="ECO:0007669"/>
    <property type="project" value="InterPro"/>
</dbReference>
<dbReference type="GO" id="GO:0004784">
    <property type="term" value="F:superoxide dismutase activity"/>
    <property type="evidence" value="ECO:0007669"/>
    <property type="project" value="UniProtKB-EC"/>
</dbReference>
<evidence type="ECO:0000256" key="2">
    <source>
        <dbReference type="RuleBase" id="RU000393"/>
    </source>
</evidence>
<dbReference type="Proteomes" id="UP000195963">
    <property type="component" value="Unassembled WGS sequence"/>
</dbReference>
<name>A0A1Y6M7Y7_9GAMM</name>
<comment type="cofactor">
    <cofactor evidence="2">
        <name>Zn(2+)</name>
        <dbReference type="ChEBI" id="CHEBI:29105"/>
    </cofactor>
    <text evidence="2">Binds 1 zinc ion per subunit.</text>
</comment>
<dbReference type="PROSITE" id="PS00332">
    <property type="entry name" value="SOD_CU_ZN_2"/>
    <property type="match status" value="1"/>
</dbReference>
<reference evidence="5" key="1">
    <citation type="submission" date="2017-06" db="EMBL/GenBank/DDBJ databases">
        <authorList>
            <person name="Rodrigo-Torres L."/>
            <person name="Arahal R.D."/>
            <person name="Lucena T."/>
        </authorList>
    </citation>
    <scope>NUCLEOTIDE SEQUENCE [LARGE SCALE GENOMIC DNA]</scope>
    <source>
        <strain evidence="5">CECT 9190</strain>
    </source>
</reference>
<sequence>MIKIWLFFGLLVTSFDVNATVVMVEMNDLNSGKSIGSITAKQSQYGVVFTPKLSGLSPGLHGFHLHENASCESTQEHGKTIAAGAAGGHYDPMNTGKHGYSWTNDNHLGDLPPLYVDNHGNAIEPVLAPRLKITDLIGRSLMIHVGGDNHADHPHKHGGSGERLVCGVVK</sequence>
<keyword evidence="2 4" id="KW-0560">Oxidoreductase</keyword>
<dbReference type="InterPro" id="IPR024134">
    <property type="entry name" value="SOD_Cu/Zn_/chaperone"/>
</dbReference>
<comment type="function">
    <text evidence="2">Destroys radicals which are normally produced within the cells and which are toxic to biological systems.</text>
</comment>
<dbReference type="Pfam" id="PF00080">
    <property type="entry name" value="Sod_Cu"/>
    <property type="match status" value="1"/>
</dbReference>
<dbReference type="PANTHER" id="PTHR10003">
    <property type="entry name" value="SUPEROXIDE DISMUTASE CU-ZN -RELATED"/>
    <property type="match status" value="1"/>
</dbReference>
<evidence type="ECO:0000313" key="4">
    <source>
        <dbReference type="EMBL" id="SMY31870.1"/>
    </source>
</evidence>
<comment type="cofactor">
    <cofactor evidence="2">
        <name>Cu cation</name>
        <dbReference type="ChEBI" id="CHEBI:23378"/>
    </cofactor>
    <text evidence="2">Binds 1 copper ion per subunit.</text>
</comment>
<dbReference type="RefSeq" id="WP_087843556.1">
    <property type="nucleotide sequence ID" value="NZ_FYAK01000001.1"/>
</dbReference>
<dbReference type="EMBL" id="FYAK01000001">
    <property type="protein sequence ID" value="SMY31870.1"/>
    <property type="molecule type" value="Genomic_DNA"/>
</dbReference>
<dbReference type="InterPro" id="IPR036423">
    <property type="entry name" value="SOD-like_Cu/Zn_dom_sf"/>
</dbReference>
<evidence type="ECO:0000256" key="1">
    <source>
        <dbReference type="ARBA" id="ARBA00010457"/>
    </source>
</evidence>
<dbReference type="InterPro" id="IPR018152">
    <property type="entry name" value="SOD_Cu/Zn_BS"/>
</dbReference>
<organism evidence="4 5">
    <name type="scientific">Photobacterium malacitanum</name>
    <dbReference type="NCBI Taxonomy" id="2204294"/>
    <lineage>
        <taxon>Bacteria</taxon>
        <taxon>Pseudomonadati</taxon>
        <taxon>Pseudomonadota</taxon>
        <taxon>Gammaproteobacteria</taxon>
        <taxon>Vibrionales</taxon>
        <taxon>Vibrionaceae</taxon>
        <taxon>Photobacterium</taxon>
    </lineage>
</organism>
<keyword evidence="2" id="KW-0479">Metal-binding</keyword>
<dbReference type="EC" id="1.15.1.1" evidence="2"/>
<comment type="similarity">
    <text evidence="1 2">Belongs to the Cu-Zn superoxide dismutase family.</text>
</comment>
<protein>
    <recommendedName>
        <fullName evidence="2">Superoxide dismutase [Cu-Zn]</fullName>
        <ecNumber evidence="2">1.15.1.1</ecNumber>
    </recommendedName>
</protein>
<dbReference type="InterPro" id="IPR001424">
    <property type="entry name" value="SOD_Cu_Zn_dom"/>
</dbReference>
<feature type="domain" description="Superoxide dismutase copper/zinc binding" evidence="3">
    <location>
        <begin position="36"/>
        <end position="169"/>
    </location>
</feature>
<dbReference type="AlphaFoldDB" id="A0A1Y6M7Y7"/>
<keyword evidence="2" id="KW-0186">Copper</keyword>
<keyword evidence="2" id="KW-0862">Zinc</keyword>
<evidence type="ECO:0000313" key="5">
    <source>
        <dbReference type="Proteomes" id="UP000195963"/>
    </source>
</evidence>
<comment type="catalytic activity">
    <reaction evidence="2">
        <text>2 superoxide + 2 H(+) = H2O2 + O2</text>
        <dbReference type="Rhea" id="RHEA:20696"/>
        <dbReference type="ChEBI" id="CHEBI:15378"/>
        <dbReference type="ChEBI" id="CHEBI:15379"/>
        <dbReference type="ChEBI" id="CHEBI:16240"/>
        <dbReference type="ChEBI" id="CHEBI:18421"/>
        <dbReference type="EC" id="1.15.1.1"/>
    </reaction>
</comment>